<dbReference type="GeneID" id="9627971"/>
<protein>
    <recommendedName>
        <fullName evidence="1">Calcineurin-like phosphoesterase domain-containing protein</fullName>
    </recommendedName>
</protein>
<keyword evidence="3" id="KW-1185">Reference proteome</keyword>
<proteinExistence type="predicted"/>
<dbReference type="RefSeq" id="XP_002958495.1">
    <property type="nucleotide sequence ID" value="XM_002958449.1"/>
</dbReference>
<dbReference type="SUPFAM" id="SSF56300">
    <property type="entry name" value="Metallo-dependent phosphatases"/>
    <property type="match status" value="1"/>
</dbReference>
<evidence type="ECO:0000313" key="2">
    <source>
        <dbReference type="EMBL" id="EFJ40415.1"/>
    </source>
</evidence>
<dbReference type="PANTHER" id="PTHR37844:SF2">
    <property type="entry name" value="SER_THR PROTEIN PHOSPHATASE SUPERFAMILY (AFU_ORTHOLOGUE AFUA_1G14840)"/>
    <property type="match status" value="1"/>
</dbReference>
<dbReference type="EMBL" id="GL378416">
    <property type="protein sequence ID" value="EFJ40415.1"/>
    <property type="molecule type" value="Genomic_DNA"/>
</dbReference>
<accession>D8UIL4</accession>
<dbReference type="PANTHER" id="PTHR37844">
    <property type="entry name" value="SER/THR PROTEIN PHOSPHATASE SUPERFAMILY (AFU_ORTHOLOGUE AFUA_1G14840)"/>
    <property type="match status" value="1"/>
</dbReference>
<evidence type="ECO:0000313" key="3">
    <source>
        <dbReference type="Proteomes" id="UP000001058"/>
    </source>
</evidence>
<dbReference type="Pfam" id="PF00149">
    <property type="entry name" value="Metallophos"/>
    <property type="match status" value="1"/>
</dbReference>
<dbReference type="InParanoid" id="D8UIL4"/>
<reference evidence="2 3" key="1">
    <citation type="journal article" date="2010" name="Science">
        <title>Genomic analysis of organismal complexity in the multicellular green alga Volvox carteri.</title>
        <authorList>
            <person name="Prochnik S.E."/>
            <person name="Umen J."/>
            <person name="Nedelcu A.M."/>
            <person name="Hallmann A."/>
            <person name="Miller S.M."/>
            <person name="Nishii I."/>
            <person name="Ferris P."/>
            <person name="Kuo A."/>
            <person name="Mitros T."/>
            <person name="Fritz-Laylin L.K."/>
            <person name="Hellsten U."/>
            <person name="Chapman J."/>
            <person name="Simakov O."/>
            <person name="Rensing S.A."/>
            <person name="Terry A."/>
            <person name="Pangilinan J."/>
            <person name="Kapitonov V."/>
            <person name="Jurka J."/>
            <person name="Salamov A."/>
            <person name="Shapiro H."/>
            <person name="Schmutz J."/>
            <person name="Grimwood J."/>
            <person name="Lindquist E."/>
            <person name="Lucas S."/>
            <person name="Grigoriev I.V."/>
            <person name="Schmitt R."/>
            <person name="Kirk D."/>
            <person name="Rokhsar D.S."/>
        </authorList>
    </citation>
    <scope>NUCLEOTIDE SEQUENCE [LARGE SCALE GENOMIC DNA]</scope>
    <source>
        <strain evidence="3">f. Nagariensis / Eve</strain>
    </source>
</reference>
<feature type="domain" description="Calcineurin-like phosphoesterase" evidence="1">
    <location>
        <begin position="2"/>
        <end position="187"/>
    </location>
</feature>
<dbReference type="InterPro" id="IPR029052">
    <property type="entry name" value="Metallo-depent_PP-like"/>
</dbReference>
<organism evidence="3">
    <name type="scientific">Volvox carteri f. nagariensis</name>
    <dbReference type="NCBI Taxonomy" id="3068"/>
    <lineage>
        <taxon>Eukaryota</taxon>
        <taxon>Viridiplantae</taxon>
        <taxon>Chlorophyta</taxon>
        <taxon>core chlorophytes</taxon>
        <taxon>Chlorophyceae</taxon>
        <taxon>CS clade</taxon>
        <taxon>Chlamydomonadales</taxon>
        <taxon>Volvocaceae</taxon>
        <taxon>Volvox</taxon>
    </lineage>
</organism>
<dbReference type="InterPro" id="IPR004843">
    <property type="entry name" value="Calcineurin-like_PHP"/>
</dbReference>
<dbReference type="Gene3D" id="3.60.21.10">
    <property type="match status" value="1"/>
</dbReference>
<dbReference type="Proteomes" id="UP000001058">
    <property type="component" value="Unassembled WGS sequence"/>
</dbReference>
<sequence>MDVIALAGDIGHPGEEVYRRFLAHCGNLCQLVFLVPGNHKYYGSSSVEAAKASLRSACSVVANAVILDNSSLQFGSYTFVGSTLWCNMDDAALGTHLGSAGDYLHIPGHTPDVARALHRESVSFLEGETSRDDGSTQVVITHHWPSMCDTVNPVYHGDPLNCCYYNNLDGLVDRPAVAAWLYGHTHHNVDTVRACSRRQESAVHPAPSSQHRVRLVSNQFRTPDYQPNKLLLL</sequence>
<dbReference type="GO" id="GO:0016787">
    <property type="term" value="F:hydrolase activity"/>
    <property type="evidence" value="ECO:0007669"/>
    <property type="project" value="InterPro"/>
</dbReference>
<evidence type="ECO:0000259" key="1">
    <source>
        <dbReference type="Pfam" id="PF00149"/>
    </source>
</evidence>
<dbReference type="AlphaFoldDB" id="D8UIL4"/>
<dbReference type="KEGG" id="vcn:VOLCADRAFT_99768"/>
<gene>
    <name evidence="2" type="ORF">VOLCADRAFT_99768</name>
</gene>
<dbReference type="OrthoDB" id="550558at2759"/>
<name>D8UIL4_VOLCA</name>